<dbReference type="InterPro" id="IPR019981">
    <property type="entry name" value="Ribosomal_uS11_bac-type"/>
</dbReference>
<dbReference type="PANTHER" id="PTHR11759">
    <property type="entry name" value="40S RIBOSOMAL PROTEIN S14/30S RIBOSOMAL PROTEIN S11"/>
    <property type="match status" value="1"/>
</dbReference>
<dbReference type="HAMAP" id="MF_01310">
    <property type="entry name" value="Ribosomal_uS11"/>
    <property type="match status" value="1"/>
</dbReference>
<evidence type="ECO:0000256" key="5">
    <source>
        <dbReference type="ARBA" id="ARBA00023274"/>
    </source>
</evidence>
<dbReference type="NCBIfam" id="TIGR03632">
    <property type="entry name" value="uS11_bact"/>
    <property type="match status" value="1"/>
</dbReference>
<gene>
    <name evidence="6" type="primary">rpsK</name>
    <name evidence="7" type="ORF">HE1_01108</name>
</gene>
<comment type="similarity">
    <text evidence="1 6">Belongs to the universal ribosomal protein uS11 family.</text>
</comment>
<comment type="subunit">
    <text evidence="6">Part of the 30S ribosomal subunit. Interacts with proteins S7 and S18. Binds to IF-3.</text>
</comment>
<proteinExistence type="inferred from homology"/>
<evidence type="ECO:0000256" key="1">
    <source>
        <dbReference type="ARBA" id="ARBA00006194"/>
    </source>
</evidence>
<organism evidence="7 8">
    <name type="scientific">Holospora elegans E1</name>
    <dbReference type="NCBI Taxonomy" id="1427503"/>
    <lineage>
        <taxon>Bacteria</taxon>
        <taxon>Pseudomonadati</taxon>
        <taxon>Pseudomonadota</taxon>
        <taxon>Alphaproteobacteria</taxon>
        <taxon>Holosporales</taxon>
        <taxon>Holosporaceae</taxon>
        <taxon>Holospora</taxon>
    </lineage>
</organism>
<dbReference type="Proteomes" id="UP000024842">
    <property type="component" value="Unassembled WGS sequence"/>
</dbReference>
<dbReference type="RefSeq" id="WP_006294045.1">
    <property type="nucleotide sequence ID" value="NZ_BAUP01000138.1"/>
</dbReference>
<evidence type="ECO:0000313" key="7">
    <source>
        <dbReference type="EMBL" id="GAJ46769.1"/>
    </source>
</evidence>
<dbReference type="Pfam" id="PF00411">
    <property type="entry name" value="Ribosomal_S11"/>
    <property type="match status" value="1"/>
</dbReference>
<keyword evidence="4 6" id="KW-0689">Ribosomal protein</keyword>
<dbReference type="GO" id="GO:0005840">
    <property type="term" value="C:ribosome"/>
    <property type="evidence" value="ECO:0007669"/>
    <property type="project" value="UniProtKB-KW"/>
</dbReference>
<dbReference type="SUPFAM" id="SSF53137">
    <property type="entry name" value="Translational machinery components"/>
    <property type="match status" value="1"/>
</dbReference>
<dbReference type="NCBIfam" id="NF003698">
    <property type="entry name" value="PRK05309.1"/>
    <property type="match status" value="1"/>
</dbReference>
<evidence type="ECO:0000256" key="4">
    <source>
        <dbReference type="ARBA" id="ARBA00022980"/>
    </source>
</evidence>
<evidence type="ECO:0000256" key="6">
    <source>
        <dbReference type="HAMAP-Rule" id="MF_01310"/>
    </source>
</evidence>
<evidence type="ECO:0000256" key="2">
    <source>
        <dbReference type="ARBA" id="ARBA00022730"/>
    </source>
</evidence>
<evidence type="ECO:0000256" key="3">
    <source>
        <dbReference type="ARBA" id="ARBA00022884"/>
    </source>
</evidence>
<dbReference type="InterPro" id="IPR001971">
    <property type="entry name" value="Ribosomal_uS11"/>
</dbReference>
<name>A0A023DZ10_9PROT</name>
<dbReference type="AlphaFoldDB" id="A0A023DZ10"/>
<reference evidence="7 8" key="1">
    <citation type="journal article" date="2014" name="FEMS Microbiol. Lett.">
        <title>Draft genome sequences of three Holospora species (Holospora obtusa, Holospora undulata, and Holospora elegans), endonuclear symbiotic bacteria of the ciliate Paramecium caudatum.</title>
        <authorList>
            <person name="Dohra H."/>
            <person name="Tanaka K."/>
            <person name="Suzuki T."/>
            <person name="Fujishima M."/>
            <person name="Suzuki H."/>
        </authorList>
    </citation>
    <scope>NUCLEOTIDE SEQUENCE [LARGE SCALE GENOMIC DNA]</scope>
    <source>
        <strain evidence="7 8">E1</strain>
    </source>
</reference>
<dbReference type="InterPro" id="IPR036967">
    <property type="entry name" value="Ribosomal_uS11_sf"/>
</dbReference>
<keyword evidence="5 6" id="KW-0687">Ribonucleoprotein</keyword>
<dbReference type="Gene3D" id="3.30.420.80">
    <property type="entry name" value="Ribosomal protein S11"/>
    <property type="match status" value="1"/>
</dbReference>
<keyword evidence="8" id="KW-1185">Reference proteome</keyword>
<sequence length="127" mass="13587">MVSNKKVKVKRKNIVSGIAHVYSTFNNIMITITDMQGATIAWSSAGVVGYSGSKQSTPFAAQMAAEDVAKKVQLHGVKRLDVSLCGIGSGREAAVRGLSSAGLEICSIRDDTRLPHNGCKPSKRRRI</sequence>
<dbReference type="GO" id="GO:0019843">
    <property type="term" value="F:rRNA binding"/>
    <property type="evidence" value="ECO:0007669"/>
    <property type="project" value="UniProtKB-UniRule"/>
</dbReference>
<dbReference type="GO" id="GO:1990904">
    <property type="term" value="C:ribonucleoprotein complex"/>
    <property type="evidence" value="ECO:0007669"/>
    <property type="project" value="UniProtKB-KW"/>
</dbReference>
<protein>
    <recommendedName>
        <fullName evidence="6">Small ribosomal subunit protein uS11</fullName>
    </recommendedName>
</protein>
<dbReference type="FunFam" id="3.30.420.80:FF:000010">
    <property type="entry name" value="30S ribosomal protein S11"/>
    <property type="match status" value="1"/>
</dbReference>
<comment type="caution">
    <text evidence="7">The sequence shown here is derived from an EMBL/GenBank/DDBJ whole genome shotgun (WGS) entry which is preliminary data.</text>
</comment>
<dbReference type="GO" id="GO:0003735">
    <property type="term" value="F:structural constituent of ribosome"/>
    <property type="evidence" value="ECO:0007669"/>
    <property type="project" value="InterPro"/>
</dbReference>
<comment type="function">
    <text evidence="6">Located on the platform of the 30S subunit, it bridges several disparate RNA helices of the 16S rRNA. Forms part of the Shine-Dalgarno cleft in the 70S ribosome.</text>
</comment>
<dbReference type="PIRSF" id="PIRSF002131">
    <property type="entry name" value="Ribosomal_S11"/>
    <property type="match status" value="1"/>
</dbReference>
<dbReference type="EMBL" id="BAUP01000138">
    <property type="protein sequence ID" value="GAJ46769.1"/>
    <property type="molecule type" value="Genomic_DNA"/>
</dbReference>
<dbReference type="STRING" id="1427503.HE1_01108"/>
<accession>A0A023DZ10</accession>
<keyword evidence="3 6" id="KW-0694">RNA-binding</keyword>
<dbReference type="OrthoDB" id="9806415at2"/>
<dbReference type="GO" id="GO:0006412">
    <property type="term" value="P:translation"/>
    <property type="evidence" value="ECO:0007669"/>
    <property type="project" value="UniProtKB-UniRule"/>
</dbReference>
<keyword evidence="2 6" id="KW-0699">rRNA-binding</keyword>
<evidence type="ECO:0000313" key="8">
    <source>
        <dbReference type="Proteomes" id="UP000024842"/>
    </source>
</evidence>